<dbReference type="EMBL" id="BAAARW010000004">
    <property type="protein sequence ID" value="GAA2406118.1"/>
    <property type="molecule type" value="Genomic_DNA"/>
</dbReference>
<evidence type="ECO:0000313" key="1">
    <source>
        <dbReference type="EMBL" id="GAA2406118.1"/>
    </source>
</evidence>
<reference evidence="1 2" key="1">
    <citation type="journal article" date="2019" name="Int. J. Syst. Evol. Microbiol.">
        <title>The Global Catalogue of Microorganisms (GCM) 10K type strain sequencing project: providing services to taxonomists for standard genome sequencing and annotation.</title>
        <authorList>
            <consortium name="The Broad Institute Genomics Platform"/>
            <consortium name="The Broad Institute Genome Sequencing Center for Infectious Disease"/>
            <person name="Wu L."/>
            <person name="Ma J."/>
        </authorList>
    </citation>
    <scope>NUCLEOTIDE SEQUENCE [LARGE SCALE GENOMIC DNA]</scope>
    <source>
        <strain evidence="1 2">JCM 3325</strain>
    </source>
</reference>
<evidence type="ECO:0008006" key="3">
    <source>
        <dbReference type="Google" id="ProtNLM"/>
    </source>
</evidence>
<name>A0ABN3IIZ0_9ACTN</name>
<dbReference type="Proteomes" id="UP001501231">
    <property type="component" value="Unassembled WGS sequence"/>
</dbReference>
<evidence type="ECO:0000313" key="2">
    <source>
        <dbReference type="Proteomes" id="UP001501231"/>
    </source>
</evidence>
<sequence length="295" mass="32214">MVETWGDRFRSDHSGVCMNTSTIDRTASRSKAGVDADTSAGGHPFDIAETTFRLLTRGPSPLSMDGALLGHGLPARVIPLDELRSVLLHPSTGHAARDAVWKELVIWARQKGGVSWVMACVGLALPGLKAVVRDDLRAYVRSEGKAGSARVAGELLVAFHDGLLRIDIERPKIAQRLLWRSAKAVERAYRVRVRVVPVEPAMLAQIAPRRGRPEQHVDLLMDAAVRQGTLTRLEAEIVIATRLEGVAPDSVAKQLGIGYEALMKRRRRAEERLVAAMRDGGLREDFADLMSDPGA</sequence>
<gene>
    <name evidence="1" type="ORF">GCM10010191_12630</name>
</gene>
<organism evidence="1 2">
    <name type="scientific">Actinomadura vinacea</name>
    <dbReference type="NCBI Taxonomy" id="115336"/>
    <lineage>
        <taxon>Bacteria</taxon>
        <taxon>Bacillati</taxon>
        <taxon>Actinomycetota</taxon>
        <taxon>Actinomycetes</taxon>
        <taxon>Streptosporangiales</taxon>
        <taxon>Thermomonosporaceae</taxon>
        <taxon>Actinomadura</taxon>
    </lineage>
</organism>
<protein>
    <recommendedName>
        <fullName evidence="3">Sigma-70 family RNA polymerase sigma factor</fullName>
    </recommendedName>
</protein>
<keyword evidence="2" id="KW-1185">Reference proteome</keyword>
<proteinExistence type="predicted"/>
<accession>A0ABN3IIZ0</accession>
<comment type="caution">
    <text evidence="1">The sequence shown here is derived from an EMBL/GenBank/DDBJ whole genome shotgun (WGS) entry which is preliminary data.</text>
</comment>